<evidence type="ECO:0000313" key="4">
    <source>
        <dbReference type="EMBL" id="SVA25290.1"/>
    </source>
</evidence>
<keyword evidence="1" id="KW-0479">Metal-binding</keyword>
<dbReference type="Pfam" id="PF01231">
    <property type="entry name" value="IDO"/>
    <property type="match status" value="1"/>
</dbReference>
<evidence type="ECO:0008006" key="5">
    <source>
        <dbReference type="Google" id="ProtNLM"/>
    </source>
</evidence>
<dbReference type="GO" id="GO:0046872">
    <property type="term" value="F:metal ion binding"/>
    <property type="evidence" value="ECO:0007669"/>
    <property type="project" value="UniProtKB-KW"/>
</dbReference>
<proteinExistence type="predicted"/>
<organism evidence="4">
    <name type="scientific">marine metagenome</name>
    <dbReference type="NCBI Taxonomy" id="408172"/>
    <lineage>
        <taxon>unclassified sequences</taxon>
        <taxon>metagenomes</taxon>
        <taxon>ecological metagenomes</taxon>
    </lineage>
</organism>
<feature type="compositionally biased region" description="Gly residues" evidence="3">
    <location>
        <begin position="351"/>
        <end position="362"/>
    </location>
</feature>
<dbReference type="PANTHER" id="PTHR28657:SF5">
    <property type="entry name" value="INDOLEAMINE 2,3-DIOXYGENASE"/>
    <property type="match status" value="1"/>
</dbReference>
<feature type="region of interest" description="Disordered" evidence="3">
    <location>
        <begin position="345"/>
        <end position="381"/>
    </location>
</feature>
<dbReference type="GO" id="GO:0019441">
    <property type="term" value="P:L-tryptophan catabolic process to kynurenine"/>
    <property type="evidence" value="ECO:0007669"/>
    <property type="project" value="InterPro"/>
</dbReference>
<evidence type="ECO:0000256" key="1">
    <source>
        <dbReference type="ARBA" id="ARBA00022723"/>
    </source>
</evidence>
<dbReference type="AlphaFoldDB" id="A0A381UAS9"/>
<evidence type="ECO:0000256" key="2">
    <source>
        <dbReference type="ARBA" id="ARBA00023004"/>
    </source>
</evidence>
<dbReference type="EMBL" id="UINC01006071">
    <property type="protein sequence ID" value="SVA25290.1"/>
    <property type="molecule type" value="Genomic_DNA"/>
</dbReference>
<dbReference type="SUPFAM" id="SSF140959">
    <property type="entry name" value="Indolic compounds 2,3-dioxygenase-like"/>
    <property type="match status" value="1"/>
</dbReference>
<dbReference type="PANTHER" id="PTHR28657">
    <property type="entry name" value="INDOLEAMINE 2,3-DIOXYGENASE"/>
    <property type="match status" value="1"/>
</dbReference>
<reference evidence="4" key="1">
    <citation type="submission" date="2018-05" db="EMBL/GenBank/DDBJ databases">
        <authorList>
            <person name="Lanie J.A."/>
            <person name="Ng W.-L."/>
            <person name="Kazmierczak K.M."/>
            <person name="Andrzejewski T.M."/>
            <person name="Davidsen T.M."/>
            <person name="Wayne K.J."/>
            <person name="Tettelin H."/>
            <person name="Glass J.I."/>
            <person name="Rusch D."/>
            <person name="Podicherti R."/>
            <person name="Tsui H.-C.T."/>
            <person name="Winkler M.E."/>
        </authorList>
    </citation>
    <scope>NUCLEOTIDE SEQUENCE</scope>
</reference>
<dbReference type="Gene3D" id="1.20.58.480">
    <property type="match status" value="1"/>
</dbReference>
<protein>
    <recommendedName>
        <fullName evidence="5">Tryptophan 2,3-dioxygenase</fullName>
    </recommendedName>
</protein>
<dbReference type="GO" id="GO:0016491">
    <property type="term" value="F:oxidoreductase activity"/>
    <property type="evidence" value="ECO:0007669"/>
    <property type="project" value="UniProtKB-ARBA"/>
</dbReference>
<feature type="compositionally biased region" description="Basic and acidic residues" evidence="3">
    <location>
        <begin position="372"/>
        <end position="381"/>
    </location>
</feature>
<accession>A0A381UAS9</accession>
<gene>
    <name evidence="4" type="ORF">METZ01_LOCUS78144</name>
</gene>
<name>A0A381UAS9_9ZZZZ</name>
<sequence>MKGFLPIDKPLRSYSLVHENSLALLQELATNLPKLLLTDRLEKNIAMMSDDDLSVDSLIQDGSLEEIKLAMVQLSFIAHAYILGGSEPKSNLPRVIAKPWVSIARKLERPPVLSYASYCLDNWYLMNSEESINLNNVALINNFLGGIDEDWFVTVHVCIEDAASDAMEASKLISQCTGESEESYIEGLLKRISQSMQEVNNIFERMPERCDPYVYYHRVRPFIFGSKDNPDLENGIVYQGEFDDVPQFYRGETGAQSSIMPTLDGALGIEHTKDSLRHYLNEMRDYMPKDHRQFIEQVETSSMTKKLVKKSSLLIDSYNDCLEQIRAFRALHLKYARTYIHNQSKQKNPFGAGGSTIHGTGGTPFMSYLKKHRDETEQQKQ</sequence>
<dbReference type="InterPro" id="IPR000898">
    <property type="entry name" value="Indolamine_dOase"/>
</dbReference>
<keyword evidence="2" id="KW-0408">Iron</keyword>
<dbReference type="InterPro" id="IPR037217">
    <property type="entry name" value="Trp/Indoleamine_2_3_dOase-like"/>
</dbReference>
<evidence type="ECO:0000256" key="3">
    <source>
        <dbReference type="SAM" id="MobiDB-lite"/>
    </source>
</evidence>
<dbReference type="GO" id="GO:0020037">
    <property type="term" value="F:heme binding"/>
    <property type="evidence" value="ECO:0007669"/>
    <property type="project" value="InterPro"/>
</dbReference>